<feature type="domain" description="HTH marR-type" evidence="4">
    <location>
        <begin position="4"/>
        <end position="136"/>
    </location>
</feature>
<dbReference type="SUPFAM" id="SSF46785">
    <property type="entry name" value="Winged helix' DNA-binding domain"/>
    <property type="match status" value="1"/>
</dbReference>
<keyword evidence="6" id="KW-1185">Reference proteome</keyword>
<accession>A0A2Z6AZ73</accession>
<dbReference type="KEGG" id="dfl:DFE_1841"/>
<dbReference type="InterPro" id="IPR000835">
    <property type="entry name" value="HTH_MarR-typ"/>
</dbReference>
<sequence>MQRNERLTNLLTEFFERFSSWEQCVVKDKGLTLPQMHTIEILGVHGRMRMKELAEKMGITTGTLTVLADRLQDKNLIERTPHEQDRRSILVGLTQKGERHFEEHHRLHLRLTEELLTGLDEGEAETLENLLSKMIPRL</sequence>
<dbReference type="Proteomes" id="UP000269883">
    <property type="component" value="Chromosome"/>
</dbReference>
<dbReference type="SMART" id="SM00347">
    <property type="entry name" value="HTH_MARR"/>
    <property type="match status" value="1"/>
</dbReference>
<keyword evidence="3" id="KW-0804">Transcription</keyword>
<evidence type="ECO:0000256" key="1">
    <source>
        <dbReference type="ARBA" id="ARBA00023015"/>
    </source>
</evidence>
<dbReference type="PANTHER" id="PTHR42756:SF1">
    <property type="entry name" value="TRANSCRIPTIONAL REPRESSOR OF EMRAB OPERON"/>
    <property type="match status" value="1"/>
</dbReference>
<keyword evidence="1" id="KW-0805">Transcription regulation</keyword>
<evidence type="ECO:0000313" key="6">
    <source>
        <dbReference type="Proteomes" id="UP000269883"/>
    </source>
</evidence>
<proteinExistence type="predicted"/>
<evidence type="ECO:0000256" key="2">
    <source>
        <dbReference type="ARBA" id="ARBA00023125"/>
    </source>
</evidence>
<evidence type="ECO:0000256" key="3">
    <source>
        <dbReference type="ARBA" id="ARBA00023163"/>
    </source>
</evidence>
<dbReference type="AlphaFoldDB" id="A0A2Z6AZ73"/>
<organism evidence="5 6">
    <name type="scientific">Desulfovibrio ferrophilus</name>
    <dbReference type="NCBI Taxonomy" id="241368"/>
    <lineage>
        <taxon>Bacteria</taxon>
        <taxon>Pseudomonadati</taxon>
        <taxon>Thermodesulfobacteriota</taxon>
        <taxon>Desulfovibrionia</taxon>
        <taxon>Desulfovibrionales</taxon>
        <taxon>Desulfovibrionaceae</taxon>
        <taxon>Desulfovibrio</taxon>
    </lineage>
</organism>
<dbReference type="PROSITE" id="PS50995">
    <property type="entry name" value="HTH_MARR_2"/>
    <property type="match status" value="1"/>
</dbReference>
<evidence type="ECO:0000313" key="5">
    <source>
        <dbReference type="EMBL" id="BBD08567.1"/>
    </source>
</evidence>
<dbReference type="EMBL" id="AP017378">
    <property type="protein sequence ID" value="BBD08567.1"/>
    <property type="molecule type" value="Genomic_DNA"/>
</dbReference>
<reference evidence="5 6" key="1">
    <citation type="journal article" date="2018" name="Sci. Adv.">
        <title>Multi-heme cytochromes provide a pathway for survival in energy-limited environments.</title>
        <authorList>
            <person name="Deng X."/>
            <person name="Dohmae N."/>
            <person name="Nealson K.H."/>
            <person name="Hashimoto K."/>
            <person name="Okamoto A."/>
        </authorList>
    </citation>
    <scope>NUCLEOTIDE SEQUENCE [LARGE SCALE GENOMIC DNA]</scope>
    <source>
        <strain evidence="5 6">IS5</strain>
    </source>
</reference>
<dbReference type="PRINTS" id="PR00598">
    <property type="entry name" value="HTHMARR"/>
</dbReference>
<gene>
    <name evidence="5" type="ORF">DFE_1841</name>
</gene>
<dbReference type="OrthoDB" id="5521015at2"/>
<dbReference type="GO" id="GO:0003700">
    <property type="term" value="F:DNA-binding transcription factor activity"/>
    <property type="evidence" value="ECO:0007669"/>
    <property type="project" value="InterPro"/>
</dbReference>
<dbReference type="InterPro" id="IPR036388">
    <property type="entry name" value="WH-like_DNA-bd_sf"/>
</dbReference>
<dbReference type="GO" id="GO:0003677">
    <property type="term" value="F:DNA binding"/>
    <property type="evidence" value="ECO:0007669"/>
    <property type="project" value="UniProtKB-KW"/>
</dbReference>
<dbReference type="RefSeq" id="WP_126378763.1">
    <property type="nucleotide sequence ID" value="NZ_AP017378.1"/>
</dbReference>
<dbReference type="InterPro" id="IPR036390">
    <property type="entry name" value="WH_DNA-bd_sf"/>
</dbReference>
<keyword evidence="2" id="KW-0238">DNA-binding</keyword>
<name>A0A2Z6AZ73_9BACT</name>
<evidence type="ECO:0000259" key="4">
    <source>
        <dbReference type="PROSITE" id="PS50995"/>
    </source>
</evidence>
<protein>
    <submittedName>
        <fullName evidence="5">MarR family transcriptional regulator</fullName>
    </submittedName>
</protein>
<dbReference type="Pfam" id="PF01047">
    <property type="entry name" value="MarR"/>
    <property type="match status" value="1"/>
</dbReference>
<dbReference type="PANTHER" id="PTHR42756">
    <property type="entry name" value="TRANSCRIPTIONAL REGULATOR, MARR"/>
    <property type="match status" value="1"/>
</dbReference>
<dbReference type="Gene3D" id="1.10.10.10">
    <property type="entry name" value="Winged helix-like DNA-binding domain superfamily/Winged helix DNA-binding domain"/>
    <property type="match status" value="1"/>
</dbReference>